<feature type="domain" description="CobN/magnesium chelatase" evidence="1">
    <location>
        <begin position="112"/>
        <end position="794"/>
    </location>
</feature>
<dbReference type="PANTHER" id="PTHR44119">
    <property type="entry name" value="MAGNESIUM-CHELATASE SUBUNIT CHLH, CHLOROPLASTIC"/>
    <property type="match status" value="1"/>
</dbReference>
<organism evidence="2">
    <name type="scientific">groundwater metagenome</name>
    <dbReference type="NCBI Taxonomy" id="717931"/>
    <lineage>
        <taxon>unclassified sequences</taxon>
        <taxon>metagenomes</taxon>
        <taxon>ecological metagenomes</taxon>
    </lineage>
</organism>
<evidence type="ECO:0000259" key="1">
    <source>
        <dbReference type="Pfam" id="PF02514"/>
    </source>
</evidence>
<protein>
    <recommendedName>
        <fullName evidence="1">CobN/magnesium chelatase domain-containing protein</fullName>
    </recommendedName>
</protein>
<sequence length="796" mass="90817">MDLIKITSIMWASKNPTLKEAGKNLKEEGVSIDVEVYSTTEIEDDIIRDKCIRSLENSNINLIYGGVGDTWIELQPVIEEIAKKTPTIVLGHDTGLWSLSTTKSKVVVNVNTYMSMDGKENFKNMLKYMCNEILNTNFDVEQVKDVPWEGLFHPDAKQKHFPDIDEYLKWYEKNKFKLNDKPKVGILSYRSYWVSNNQGVENALIEEFERQNIGVIPIFGYSVKDVELGNKGSGELIEEWLIRNGKSRIDALINLQSFFLTSNKDNGRVGSDVRSEKHAESGVEILKKLNVPVFHPLIAHYKTEEEWRKDEHGLGTSVGWSIAMPEFEGVIEPIIIGAQSEECKETYKPINERIEKLVKRVKNWVEMQNKPIEKRKVAFIFNNNPCASVEATVGGGAKLDTHESVAQIMHKMKESGYTVNPPENGKELIKTIMDRKAISEFRWTPVDEIIKKGGALKLITKEEYEEWFNTLKPAVRKRICETWGNPPGEQMGDMPPAMVYDGKIVITGVEYGNAVVCIQPKRGCAGARCDGVVCKILHDPDVLPPHQYMATYCYLEYDFKADVIVHVGTHGNLEFLPGKSIGLSESCMPDVGIGNIPHLYIYNSDNPAEGTIAKRRSYATLVDHMQTVMTESGLYDELEEVERNLSEYNQAKVLNNKAKMYAVQHILIENIKKAQLDKEIKLGELDMYKDFDEILERTHNALTRIRNTQIDDGMHIFGEIPAKERRVEFINGIMRYDYGEKVSMRRSIFEMMGLNYDEAMEKPAKYIDEFGKTYGELLDDADKYSKQFIDEILKTE</sequence>
<reference evidence="2" key="1">
    <citation type="submission" date="2014-09" db="EMBL/GenBank/DDBJ databases">
        <authorList>
            <person name="Probst J Alexander"/>
        </authorList>
    </citation>
    <scope>NUCLEOTIDE SEQUENCE</scope>
</reference>
<dbReference type="PANTHER" id="PTHR44119:SF7">
    <property type="entry name" value="MAGNESIUM CHELATASE SUBUNIT"/>
    <property type="match status" value="1"/>
</dbReference>
<dbReference type="AlphaFoldDB" id="A0A098EAG7"/>
<dbReference type="InterPro" id="IPR003672">
    <property type="entry name" value="CobN/Mg_chltase"/>
</dbReference>
<proteinExistence type="predicted"/>
<accession>A0A098EAG7</accession>
<dbReference type="EMBL" id="CCXY01000094">
    <property type="protein sequence ID" value="CEG11990.1"/>
    <property type="molecule type" value="Genomic_DNA"/>
</dbReference>
<dbReference type="Pfam" id="PF02514">
    <property type="entry name" value="CobN-Mg_chel"/>
    <property type="match status" value="1"/>
</dbReference>
<evidence type="ECO:0000313" key="2">
    <source>
        <dbReference type="EMBL" id="CEG11990.1"/>
    </source>
</evidence>
<name>A0A098EAG7_9ZZZZ</name>
<gene>
    <name evidence="2" type="ORF">MSIBF_A1830024</name>
</gene>
<dbReference type="CDD" id="cd10150">
    <property type="entry name" value="CobN_like"/>
    <property type="match status" value="1"/>
</dbReference>